<dbReference type="RefSeq" id="WP_162368964.1">
    <property type="nucleotide sequence ID" value="NZ_JAAEEH010000001.1"/>
</dbReference>
<gene>
    <name evidence="1" type="ORF">GXN74_00580</name>
</gene>
<name>A0A7X5HT86_9FIRM</name>
<organism evidence="1 2">
    <name type="scientific">Anaerotalea alkaliphila</name>
    <dbReference type="NCBI Taxonomy" id="2662126"/>
    <lineage>
        <taxon>Bacteria</taxon>
        <taxon>Bacillati</taxon>
        <taxon>Bacillota</taxon>
        <taxon>Clostridia</taxon>
        <taxon>Eubacteriales</taxon>
        <taxon>Anaerotalea</taxon>
    </lineage>
</organism>
<dbReference type="AlphaFoldDB" id="A0A7X5HT86"/>
<proteinExistence type="predicted"/>
<keyword evidence="2" id="KW-1185">Reference proteome</keyword>
<dbReference type="SUPFAM" id="SSF53795">
    <property type="entry name" value="PEP carboxykinase-like"/>
    <property type="match status" value="1"/>
</dbReference>
<evidence type="ECO:0000313" key="1">
    <source>
        <dbReference type="EMBL" id="NDL66240.1"/>
    </source>
</evidence>
<reference evidence="1 2" key="1">
    <citation type="submission" date="2020-01" db="EMBL/GenBank/DDBJ databases">
        <title>Anaeroalcalibacter tamaniensis gen. nov., sp. nov., moderately halophilic strictly anaerobic fermenter bacterium from mud volcano of Taman peninsula.</title>
        <authorList>
            <person name="Frolova A."/>
            <person name="Merkel A.Y."/>
            <person name="Slobodkin A.I."/>
        </authorList>
    </citation>
    <scope>NUCLEOTIDE SEQUENCE [LARGE SCALE GENOMIC DNA]</scope>
    <source>
        <strain evidence="1 2">F-3ap</strain>
    </source>
</reference>
<sequence>MDQSVMDKMILPEELKALLEKSKNKIVVPESRTHLLELAMGSQDEKDFIEIAYEVPGKGRVVEATVAKCKNGCSVNYMDMYMRRRDPDSMVVADEKDTDKPRYEEVFEADFEPIRKETFEWLEEQDLIVMPFMAGGNSFGYQALLVGPLNAGFFAGGLADLQTFIPKGELPDNFTPKAVIYLAPPFRHTHFDGKQIVVHNRLDDMHELFSYNLYPGPSAKKGIYGVLLNIGEGEGWVTAHASTVKVVTPYENIIVIMHEGASGGGKSEMLEQPHKQPDGRMVLATNSITKEKTYMELVDESTLLPVTDDMALCHPALQNDSKKLVVQDAENGWFLRINHIDKYGTDPHYERLTIHPKEPLIFLNIDGVPGATCLIWEHTMDENGKPCPNPRVIMPRSFIPGIVDEPVEVDVRSFGVRTPLCTKENPTYGMMGMVQVLPPALAWLWRLVAPRGHDNPSIVSGDAMGSEGVGSYWPFATGKKVDQANLLLEQILNTSATRYILIPNQNIGAYKVGFMSEWMTREYISRRGSAKFRRENMVPSRCGLLGYALETMKIDGHYMPKGLLQPQLQPEVGTEGYDAGAKILDDFFKKELPQFLEPGLNPLGREIIEACLNNCSLEEYEKFIPIQW</sequence>
<protein>
    <submittedName>
        <fullName evidence="1">DUF4914 family protein</fullName>
    </submittedName>
</protein>
<evidence type="ECO:0000313" key="2">
    <source>
        <dbReference type="Proteomes" id="UP000461585"/>
    </source>
</evidence>
<dbReference type="Proteomes" id="UP000461585">
    <property type="component" value="Unassembled WGS sequence"/>
</dbReference>
<accession>A0A7X5HT86</accession>
<dbReference type="Pfam" id="PF16260">
    <property type="entry name" value="DUF4914"/>
    <property type="match status" value="1"/>
</dbReference>
<comment type="caution">
    <text evidence="1">The sequence shown here is derived from an EMBL/GenBank/DDBJ whole genome shotgun (WGS) entry which is preliminary data.</text>
</comment>
<dbReference type="InterPro" id="IPR032583">
    <property type="entry name" value="DUF4914"/>
</dbReference>
<dbReference type="EMBL" id="JAAEEH010000001">
    <property type="protein sequence ID" value="NDL66240.1"/>
    <property type="molecule type" value="Genomic_DNA"/>
</dbReference>